<evidence type="ECO:0000256" key="1">
    <source>
        <dbReference type="ARBA" id="ARBA00008225"/>
    </source>
</evidence>
<keyword evidence="3" id="KW-0732">Signal</keyword>
<reference evidence="5" key="1">
    <citation type="journal article" date="2020" name="J Insects Food Feed">
        <title>The yellow mealworm (Tenebrio molitor) genome: a resource for the emerging insects as food and feed industry.</title>
        <authorList>
            <person name="Eriksson T."/>
            <person name="Andere A."/>
            <person name="Kelstrup H."/>
            <person name="Emery V."/>
            <person name="Picard C."/>
        </authorList>
    </citation>
    <scope>NUCLEOTIDE SEQUENCE</scope>
    <source>
        <strain evidence="5">Stoneville</strain>
        <tissue evidence="5">Whole head</tissue>
    </source>
</reference>
<dbReference type="InterPro" id="IPR036526">
    <property type="entry name" value="C-N_Hydrolase_sf"/>
</dbReference>
<dbReference type="EMBL" id="JABDTM020019419">
    <property type="protein sequence ID" value="KAH0817463.1"/>
    <property type="molecule type" value="Genomic_DNA"/>
</dbReference>
<organism evidence="5 6">
    <name type="scientific">Tenebrio molitor</name>
    <name type="common">Yellow mealworm beetle</name>
    <dbReference type="NCBI Taxonomy" id="7067"/>
    <lineage>
        <taxon>Eukaryota</taxon>
        <taxon>Metazoa</taxon>
        <taxon>Ecdysozoa</taxon>
        <taxon>Arthropoda</taxon>
        <taxon>Hexapoda</taxon>
        <taxon>Insecta</taxon>
        <taxon>Pterygota</taxon>
        <taxon>Neoptera</taxon>
        <taxon>Endopterygota</taxon>
        <taxon>Coleoptera</taxon>
        <taxon>Polyphaga</taxon>
        <taxon>Cucujiformia</taxon>
        <taxon>Tenebrionidae</taxon>
        <taxon>Tenebrio</taxon>
    </lineage>
</organism>
<dbReference type="InterPro" id="IPR043957">
    <property type="entry name" value="Vanin_C"/>
</dbReference>
<evidence type="ECO:0000313" key="5">
    <source>
        <dbReference type="EMBL" id="KAH0817463.1"/>
    </source>
</evidence>
<dbReference type="Pfam" id="PF00795">
    <property type="entry name" value="CN_hydrolase"/>
    <property type="match status" value="1"/>
</dbReference>
<protein>
    <recommendedName>
        <fullName evidence="4">CN hydrolase domain-containing protein</fullName>
    </recommendedName>
</protein>
<evidence type="ECO:0000256" key="3">
    <source>
        <dbReference type="SAM" id="SignalP"/>
    </source>
</evidence>
<comment type="caution">
    <text evidence="5">The sequence shown here is derived from an EMBL/GenBank/DDBJ whole genome shotgun (WGS) entry which is preliminary data.</text>
</comment>
<reference evidence="5" key="2">
    <citation type="submission" date="2021-08" db="EMBL/GenBank/DDBJ databases">
        <authorList>
            <person name="Eriksson T."/>
        </authorList>
    </citation>
    <scope>NUCLEOTIDE SEQUENCE</scope>
    <source>
        <strain evidence="5">Stoneville</strain>
        <tissue evidence="5">Whole head</tissue>
    </source>
</reference>
<evidence type="ECO:0000313" key="6">
    <source>
        <dbReference type="Proteomes" id="UP000719412"/>
    </source>
</evidence>
<dbReference type="Pfam" id="PF19018">
    <property type="entry name" value="Vanin_C"/>
    <property type="match status" value="1"/>
</dbReference>
<proteinExistence type="inferred from homology"/>
<gene>
    <name evidence="5" type="ORF">GEV33_005328</name>
</gene>
<dbReference type="GO" id="GO:0016787">
    <property type="term" value="F:hydrolase activity"/>
    <property type="evidence" value="ECO:0007669"/>
    <property type="project" value="UniProtKB-KW"/>
</dbReference>
<evidence type="ECO:0000259" key="4">
    <source>
        <dbReference type="PROSITE" id="PS50263"/>
    </source>
</evidence>
<dbReference type="PANTHER" id="PTHR10609">
    <property type="entry name" value="BIOTINIDASE-RELATED"/>
    <property type="match status" value="1"/>
</dbReference>
<comment type="similarity">
    <text evidence="1">Belongs to the carbon-nitrogen hydrolase superfamily. BTD/VNN family.</text>
</comment>
<feature type="domain" description="CN hydrolase" evidence="4">
    <location>
        <begin position="24"/>
        <end position="291"/>
    </location>
</feature>
<dbReference type="Proteomes" id="UP000719412">
    <property type="component" value="Unassembled WGS sequence"/>
</dbReference>
<sequence>MIVLIFCLSILAYSDGSPWDTLTANIAVVEYQPLQNNSFTAEDRVTQNSLQYIQLLKSLNVELDLIIFPESALEASVSTAVEIRDMEDIPCGWVLYPDFMSNLSCAAAEAQTFMVVNLVEKVKCNESDQSPNCKTHGFKFYNCDLVLNRAGAIVERYRKYNLFGEHDKDKPEKADAVVVETDFGVKLGIFTCFDILFKSPAQDLAEEGVDGVIFPTMWFSELPFLTALQAQQMWSYAHDVTLFSAGANNPSRGSGGTAVHRGTQGTVYQTIVAQGGSQAYLYESIDGRVTPPAEEDVDSVSREMDSVQLLTDNSLPDFLSVPLNTSDENYEAEVCHGEDENQFCCKLTLKSSFEEPDPNFESYTYHLVIYSGIRSYSGVYNGGIEVCGVIACLNSSLTSCGQRFPQYEKVQWPVTFEEITILARYQTSDNKTYFPDTLLSTIRPIDATETEWGEEIPQNDGKSATRTFSLKKPQNRLLTFAVYGRNFARDSPPDSDDDNSASSVNIASFLLSFILLLSVV</sequence>
<feature type="signal peptide" evidence="3">
    <location>
        <begin position="1"/>
        <end position="16"/>
    </location>
</feature>
<dbReference type="PANTHER" id="PTHR10609:SF14">
    <property type="entry name" value="BIOTINIDASE"/>
    <property type="match status" value="1"/>
</dbReference>
<dbReference type="Gene3D" id="3.60.110.10">
    <property type="entry name" value="Carbon-nitrogen hydrolase"/>
    <property type="match status" value="1"/>
</dbReference>
<keyword evidence="6" id="KW-1185">Reference proteome</keyword>
<dbReference type="InterPro" id="IPR040154">
    <property type="entry name" value="Biotinidase/VNN"/>
</dbReference>
<name>A0A8J6LFN9_TENMO</name>
<feature type="chain" id="PRO_5035255715" description="CN hydrolase domain-containing protein" evidence="3">
    <location>
        <begin position="17"/>
        <end position="520"/>
    </location>
</feature>
<dbReference type="InterPro" id="IPR003010">
    <property type="entry name" value="C-N_Hydrolase"/>
</dbReference>
<accession>A0A8J6LFN9</accession>
<dbReference type="SUPFAM" id="SSF56317">
    <property type="entry name" value="Carbon-nitrogen hydrolase"/>
    <property type="match status" value="1"/>
</dbReference>
<evidence type="ECO:0000256" key="2">
    <source>
        <dbReference type="ARBA" id="ARBA00022801"/>
    </source>
</evidence>
<dbReference type="AlphaFoldDB" id="A0A8J6LFN9"/>
<keyword evidence="2" id="KW-0378">Hydrolase</keyword>
<dbReference type="PROSITE" id="PS50263">
    <property type="entry name" value="CN_HYDROLASE"/>
    <property type="match status" value="1"/>
</dbReference>